<sequence>MSKKHKIVVGIDFGTTYSGVAWADTSSATEEINPIRQWPGATGRHDVDKVPSEMRYTPIEFKWGFQADEATAVRPQVSAQKNTKLQYMKLLLDPSQEKKGKGRVQLADPLGLAQMRQALPPRKLPVDVASDYLKCLKEHALDVLSKSFGTNFWNSIPIEYHLTIPAVWSEAAKTLTLQAAERAGIGSKNELGLIAEPEAAALYCLTDMYHDLLKIGETFVVADCGGGTVDLVSYKILARKPNLKVKEVAVGGGLCGSVFLNRRFEAFVRKRIGSEVVDEMIRKDRPYRKMMKDFDERLKHIFRDSGDQELLDCDLGNTVRNDVTKRVEDGFLEITRKEMSEVFNPVIQEILRLVREEIDTVALGSQDRVSTVLLVGEFGSSPYLQKQLSDHIAAMYQNRIKVLQPPNAWSAVVRGAVICGLQRVQIQSRKARRSYGVKCRKSWVPGNPTKYKQWCPFEEEYKCANRMLWYVKKGDEVSETAELAMSFQCLFALNSPLKTTNTVLASDSPAINLEENSAHHNVYTVCTLDTDLSHIRNHLLRCQNSKGESYYDVHYELVMRIHSAQFTFEFRYNGVTYGDVTTAAFA</sequence>
<reference evidence="3 4" key="1">
    <citation type="journal article" date="2018" name="Nat. Ecol. Evol.">
        <title>Pezizomycetes genomes reveal the molecular basis of ectomycorrhizal truffle lifestyle.</title>
        <authorList>
            <person name="Murat C."/>
            <person name="Payen T."/>
            <person name="Noel B."/>
            <person name="Kuo A."/>
            <person name="Morin E."/>
            <person name="Chen J."/>
            <person name="Kohler A."/>
            <person name="Krizsan K."/>
            <person name="Balestrini R."/>
            <person name="Da Silva C."/>
            <person name="Montanini B."/>
            <person name="Hainaut M."/>
            <person name="Levati E."/>
            <person name="Barry K.W."/>
            <person name="Belfiori B."/>
            <person name="Cichocki N."/>
            <person name="Clum A."/>
            <person name="Dockter R.B."/>
            <person name="Fauchery L."/>
            <person name="Guy J."/>
            <person name="Iotti M."/>
            <person name="Le Tacon F."/>
            <person name="Lindquist E.A."/>
            <person name="Lipzen A."/>
            <person name="Malagnac F."/>
            <person name="Mello A."/>
            <person name="Molinier V."/>
            <person name="Miyauchi S."/>
            <person name="Poulain J."/>
            <person name="Riccioni C."/>
            <person name="Rubini A."/>
            <person name="Sitrit Y."/>
            <person name="Splivallo R."/>
            <person name="Traeger S."/>
            <person name="Wang M."/>
            <person name="Zifcakova L."/>
            <person name="Wipf D."/>
            <person name="Zambonelli A."/>
            <person name="Paolocci F."/>
            <person name="Nowrousian M."/>
            <person name="Ottonello S."/>
            <person name="Baldrian P."/>
            <person name="Spatafora J.W."/>
            <person name="Henrissat B."/>
            <person name="Nagy L.G."/>
            <person name="Aury J.M."/>
            <person name="Wincker P."/>
            <person name="Grigoriev I.V."/>
            <person name="Bonfante P."/>
            <person name="Martin F.M."/>
        </authorList>
    </citation>
    <scope>NUCLEOTIDE SEQUENCE [LARGE SCALE GENOMIC DNA]</scope>
    <source>
        <strain evidence="3 4">ATCC MYA-4762</strain>
    </source>
</reference>
<keyword evidence="2" id="KW-0067">ATP-binding</keyword>
<gene>
    <name evidence="3" type="ORF">L211DRAFT_866110</name>
</gene>
<dbReference type="InterPro" id="IPR013126">
    <property type="entry name" value="Hsp_70_fam"/>
</dbReference>
<dbReference type="CDD" id="cd10170">
    <property type="entry name" value="ASKHA_NBD_HSP70"/>
    <property type="match status" value="1"/>
</dbReference>
<dbReference type="SUPFAM" id="SSF53067">
    <property type="entry name" value="Actin-like ATPase domain"/>
    <property type="match status" value="2"/>
</dbReference>
<dbReference type="EMBL" id="ML121532">
    <property type="protein sequence ID" value="RPB27243.1"/>
    <property type="molecule type" value="Genomic_DNA"/>
</dbReference>
<organism evidence="3 4">
    <name type="scientific">Terfezia boudieri ATCC MYA-4762</name>
    <dbReference type="NCBI Taxonomy" id="1051890"/>
    <lineage>
        <taxon>Eukaryota</taxon>
        <taxon>Fungi</taxon>
        <taxon>Dikarya</taxon>
        <taxon>Ascomycota</taxon>
        <taxon>Pezizomycotina</taxon>
        <taxon>Pezizomycetes</taxon>
        <taxon>Pezizales</taxon>
        <taxon>Pezizaceae</taxon>
        <taxon>Terfezia</taxon>
    </lineage>
</organism>
<evidence type="ECO:0000256" key="1">
    <source>
        <dbReference type="ARBA" id="ARBA00022741"/>
    </source>
</evidence>
<dbReference type="GO" id="GO:0005524">
    <property type="term" value="F:ATP binding"/>
    <property type="evidence" value="ECO:0007669"/>
    <property type="project" value="UniProtKB-KW"/>
</dbReference>
<accession>A0A3N4LWH3</accession>
<keyword evidence="4" id="KW-1185">Reference proteome</keyword>
<dbReference type="GO" id="GO:0140662">
    <property type="term" value="F:ATP-dependent protein folding chaperone"/>
    <property type="evidence" value="ECO:0007669"/>
    <property type="project" value="InterPro"/>
</dbReference>
<proteinExistence type="predicted"/>
<dbReference type="PRINTS" id="PR00301">
    <property type="entry name" value="HEATSHOCK70"/>
</dbReference>
<evidence type="ECO:0000313" key="4">
    <source>
        <dbReference type="Proteomes" id="UP000267821"/>
    </source>
</evidence>
<protein>
    <submittedName>
        <fullName evidence="3">Actin-like ATPase domain-containing protein</fullName>
    </submittedName>
</protein>
<dbReference type="Proteomes" id="UP000267821">
    <property type="component" value="Unassembled WGS sequence"/>
</dbReference>
<keyword evidence="1" id="KW-0547">Nucleotide-binding</keyword>
<evidence type="ECO:0000256" key="2">
    <source>
        <dbReference type="ARBA" id="ARBA00022840"/>
    </source>
</evidence>
<dbReference type="AlphaFoldDB" id="A0A3N4LWH3"/>
<dbReference type="InterPro" id="IPR043129">
    <property type="entry name" value="ATPase_NBD"/>
</dbReference>
<name>A0A3N4LWH3_9PEZI</name>
<dbReference type="PANTHER" id="PTHR14187:SF82">
    <property type="entry name" value="FAMILY CHAPERONE, PUTATIVE (AFU_ORTHOLOGUE AFUA_7G08575)-RELATED"/>
    <property type="match status" value="1"/>
</dbReference>
<evidence type="ECO:0000313" key="3">
    <source>
        <dbReference type="EMBL" id="RPB27243.1"/>
    </source>
</evidence>
<dbReference type="PANTHER" id="PTHR14187">
    <property type="entry name" value="ALPHA KINASE/ELONGATION FACTOR 2 KINASE"/>
    <property type="match status" value="1"/>
</dbReference>
<dbReference type="Gene3D" id="3.90.640.10">
    <property type="entry name" value="Actin, Chain A, domain 4"/>
    <property type="match status" value="1"/>
</dbReference>
<dbReference type="OrthoDB" id="2963168at2759"/>
<dbReference type="STRING" id="1051890.A0A3N4LWH3"/>
<dbReference type="InParanoid" id="A0A3N4LWH3"/>
<dbReference type="Pfam" id="PF00012">
    <property type="entry name" value="HSP70"/>
    <property type="match status" value="1"/>
</dbReference>
<dbReference type="Gene3D" id="3.30.420.40">
    <property type="match status" value="2"/>
</dbReference>